<accession>A0A1G6SZY4</accession>
<organism evidence="8 9">
    <name type="scientific">Peptococcus niger</name>
    <dbReference type="NCBI Taxonomy" id="2741"/>
    <lineage>
        <taxon>Bacteria</taxon>
        <taxon>Bacillati</taxon>
        <taxon>Bacillota</taxon>
        <taxon>Clostridia</taxon>
        <taxon>Eubacteriales</taxon>
        <taxon>Peptococcaceae</taxon>
        <taxon>Peptococcus</taxon>
    </lineage>
</organism>
<gene>
    <name evidence="8" type="ORF">SAMN04489866_10211</name>
</gene>
<evidence type="ECO:0000259" key="7">
    <source>
        <dbReference type="Pfam" id="PF01343"/>
    </source>
</evidence>
<protein>
    <submittedName>
        <fullName evidence="8">Protease-4</fullName>
    </submittedName>
</protein>
<dbReference type="STRING" id="2741.SAMN04489866_10211"/>
<evidence type="ECO:0000256" key="6">
    <source>
        <dbReference type="SAM" id="Phobius"/>
    </source>
</evidence>
<keyword evidence="4" id="KW-0720">Serine protease</keyword>
<dbReference type="Pfam" id="PF01343">
    <property type="entry name" value="Peptidase_S49"/>
    <property type="match status" value="1"/>
</dbReference>
<feature type="domain" description="Peptidase S49" evidence="7">
    <location>
        <begin position="133"/>
        <end position="281"/>
    </location>
</feature>
<feature type="transmembrane region" description="Helical" evidence="6">
    <location>
        <begin position="31"/>
        <end position="51"/>
    </location>
</feature>
<sequence length="343" mass="37534">MSPESNPFFIEGTPKPEEPSGKRRLKGKSPLTAALIIGGLLLALVALVVLAPGDGQTAHDKSWSSLHDNIAAIDITGAIEEEGETYNQQWLEETIDNARLDTKNKAILLRIDSPGGTIYESDATWQALMRYKKETKRPIYAYGEHLMASGGYYIASAADNIGADRNSLVGSIGVIGGRFVDATGLFDKLGVKTTTVHTGANKLMGGLTEPPTEEQIAIMQRLSDEAYDQFVDIVSKGRKMSPEEVKALADGRIYTSRQALANGLLDEVMSYDAYEKRLKKRLKDDNIKVVPYAYNAPRTWGIFPLGQQQTGLLKNLFGGNDLTAAVQTLKDLQVTEPMYLYEG</sequence>
<dbReference type="NCBIfam" id="TIGR00706">
    <property type="entry name" value="SppA_dom"/>
    <property type="match status" value="1"/>
</dbReference>
<evidence type="ECO:0000256" key="1">
    <source>
        <dbReference type="ARBA" id="ARBA00008683"/>
    </source>
</evidence>
<dbReference type="InterPro" id="IPR004635">
    <property type="entry name" value="Pept_S49_SppA"/>
</dbReference>
<dbReference type="EMBL" id="FNAF01000002">
    <property type="protein sequence ID" value="SDD22358.1"/>
    <property type="molecule type" value="Genomic_DNA"/>
</dbReference>
<dbReference type="InterPro" id="IPR002142">
    <property type="entry name" value="Peptidase_S49"/>
</dbReference>
<dbReference type="PANTHER" id="PTHR42987:SF7">
    <property type="entry name" value="SIGNAL PEPTIDE PEPTIDASE SPPA-RELATED"/>
    <property type="match status" value="1"/>
</dbReference>
<keyword evidence="9" id="KW-1185">Reference proteome</keyword>
<dbReference type="OrthoDB" id="9764363at2"/>
<keyword evidence="2 8" id="KW-0645">Protease</keyword>
<dbReference type="Proteomes" id="UP000198995">
    <property type="component" value="Unassembled WGS sequence"/>
</dbReference>
<reference evidence="8 9" key="1">
    <citation type="submission" date="2016-10" db="EMBL/GenBank/DDBJ databases">
        <authorList>
            <person name="de Groot N.N."/>
        </authorList>
    </citation>
    <scope>NUCLEOTIDE SEQUENCE [LARGE SCALE GENOMIC DNA]</scope>
    <source>
        <strain evidence="8 9">DSM 20475</strain>
    </source>
</reference>
<proteinExistence type="inferred from homology"/>
<dbReference type="RefSeq" id="WP_091791044.1">
    <property type="nucleotide sequence ID" value="NZ_FNAF01000002.1"/>
</dbReference>
<feature type="region of interest" description="Disordered" evidence="5">
    <location>
        <begin position="1"/>
        <end position="25"/>
    </location>
</feature>
<evidence type="ECO:0000313" key="8">
    <source>
        <dbReference type="EMBL" id="SDD22358.1"/>
    </source>
</evidence>
<dbReference type="GO" id="GO:0006508">
    <property type="term" value="P:proteolysis"/>
    <property type="evidence" value="ECO:0007669"/>
    <property type="project" value="UniProtKB-KW"/>
</dbReference>
<keyword evidence="6" id="KW-1133">Transmembrane helix</keyword>
<evidence type="ECO:0000313" key="9">
    <source>
        <dbReference type="Proteomes" id="UP000198995"/>
    </source>
</evidence>
<evidence type="ECO:0000256" key="5">
    <source>
        <dbReference type="SAM" id="MobiDB-lite"/>
    </source>
</evidence>
<keyword evidence="3" id="KW-0378">Hydrolase</keyword>
<dbReference type="CDD" id="cd07023">
    <property type="entry name" value="S49_Sppa_N_C"/>
    <property type="match status" value="1"/>
</dbReference>
<evidence type="ECO:0000256" key="2">
    <source>
        <dbReference type="ARBA" id="ARBA00022670"/>
    </source>
</evidence>
<keyword evidence="6" id="KW-0472">Membrane</keyword>
<dbReference type="AlphaFoldDB" id="A0A1G6SZY4"/>
<dbReference type="Gene3D" id="3.90.226.10">
    <property type="entry name" value="2-enoyl-CoA Hydratase, Chain A, domain 1"/>
    <property type="match status" value="2"/>
</dbReference>
<dbReference type="PANTHER" id="PTHR42987">
    <property type="entry name" value="PEPTIDASE S49"/>
    <property type="match status" value="1"/>
</dbReference>
<name>A0A1G6SZY4_PEPNI</name>
<dbReference type="InterPro" id="IPR047272">
    <property type="entry name" value="S49_SppA_C"/>
</dbReference>
<dbReference type="GO" id="GO:0008236">
    <property type="term" value="F:serine-type peptidase activity"/>
    <property type="evidence" value="ECO:0007669"/>
    <property type="project" value="UniProtKB-KW"/>
</dbReference>
<evidence type="ECO:0000256" key="4">
    <source>
        <dbReference type="ARBA" id="ARBA00022825"/>
    </source>
</evidence>
<dbReference type="SUPFAM" id="SSF52096">
    <property type="entry name" value="ClpP/crotonase"/>
    <property type="match status" value="1"/>
</dbReference>
<dbReference type="InterPro" id="IPR029045">
    <property type="entry name" value="ClpP/crotonase-like_dom_sf"/>
</dbReference>
<keyword evidence="6" id="KW-0812">Transmembrane</keyword>
<evidence type="ECO:0000256" key="3">
    <source>
        <dbReference type="ARBA" id="ARBA00022801"/>
    </source>
</evidence>
<comment type="similarity">
    <text evidence="1">Belongs to the peptidase S49 family.</text>
</comment>